<feature type="domain" description="WCX" evidence="2">
    <location>
        <begin position="248"/>
        <end position="323"/>
    </location>
</feature>
<dbReference type="InterPro" id="IPR057727">
    <property type="entry name" value="WCX_dom"/>
</dbReference>
<dbReference type="PANTHER" id="PTHR34580">
    <property type="match status" value="1"/>
</dbReference>
<protein>
    <submittedName>
        <fullName evidence="3">Predicted DNA-binding transcriptional regulator YafY, contains an HTH and WYL domains</fullName>
    </submittedName>
</protein>
<sequence length="329" mass="38682">MYAGGSKKLLPMLILEILKEHTDEQHRLTQQEIINNLWTQYGVKCDRRSVHNNLEALKDMGYDIFTSRKCYLSERDFDDAELRMLIDSVLFSKILSQAQSKRLIEKLIGLGNKYFKDTVPHVSNLPALFHSDNKQVMLTLNDLNKAIKAKKKVSFIYNSYGTDFKLHPKRKEPYIVNPYQMVANNGRYYLIGNYDKYDNISHYRIDRITSVEILPDTVKPKSDVKDFTTDWTLPKHMAEHIYMFGGESVTVKIRAEKYLMDELIDWFGKDFRITEEDDEFITVILKCNVQAMKYWALQYGDSVEILEPDTLRNQIVDDIRTMLKKYLKE</sequence>
<keyword evidence="4" id="KW-1185">Reference proteome</keyword>
<dbReference type="Proteomes" id="UP000184404">
    <property type="component" value="Unassembled WGS sequence"/>
</dbReference>
<organism evidence="3 4">
    <name type="scientific">Schwartzia succinivorans DSM 10502</name>
    <dbReference type="NCBI Taxonomy" id="1123243"/>
    <lineage>
        <taxon>Bacteria</taxon>
        <taxon>Bacillati</taxon>
        <taxon>Bacillota</taxon>
        <taxon>Negativicutes</taxon>
        <taxon>Selenomonadales</taxon>
        <taxon>Selenomonadaceae</taxon>
        <taxon>Schwartzia</taxon>
    </lineage>
</organism>
<dbReference type="EMBL" id="FQUG01000004">
    <property type="protein sequence ID" value="SHE73045.1"/>
    <property type="molecule type" value="Genomic_DNA"/>
</dbReference>
<accession>A0A1M4VVW8</accession>
<dbReference type="PROSITE" id="PS52050">
    <property type="entry name" value="WYL"/>
    <property type="match status" value="1"/>
</dbReference>
<dbReference type="InterPro" id="IPR051534">
    <property type="entry name" value="CBASS_pafABC_assoc_protein"/>
</dbReference>
<dbReference type="RefSeq" id="WP_072935109.1">
    <property type="nucleotide sequence ID" value="NZ_FQUG01000004.1"/>
</dbReference>
<dbReference type="Pfam" id="PF13280">
    <property type="entry name" value="WYL"/>
    <property type="match status" value="1"/>
</dbReference>
<dbReference type="InterPro" id="IPR026881">
    <property type="entry name" value="WYL_dom"/>
</dbReference>
<evidence type="ECO:0000259" key="2">
    <source>
        <dbReference type="Pfam" id="PF25583"/>
    </source>
</evidence>
<feature type="domain" description="WYL" evidence="1">
    <location>
        <begin position="139"/>
        <end position="213"/>
    </location>
</feature>
<dbReference type="AlphaFoldDB" id="A0A1M4VVW8"/>
<dbReference type="STRING" id="1123243.SAMN02745190_01003"/>
<reference evidence="3 4" key="1">
    <citation type="submission" date="2016-11" db="EMBL/GenBank/DDBJ databases">
        <authorList>
            <person name="Jaros S."/>
            <person name="Januszkiewicz K."/>
            <person name="Wedrychowicz H."/>
        </authorList>
    </citation>
    <scope>NUCLEOTIDE SEQUENCE [LARGE SCALE GENOMIC DNA]</scope>
    <source>
        <strain evidence="3 4">DSM 10502</strain>
    </source>
</reference>
<dbReference type="OrthoDB" id="9772503at2"/>
<evidence type="ECO:0000259" key="1">
    <source>
        <dbReference type="Pfam" id="PF13280"/>
    </source>
</evidence>
<evidence type="ECO:0000313" key="4">
    <source>
        <dbReference type="Proteomes" id="UP000184404"/>
    </source>
</evidence>
<evidence type="ECO:0000313" key="3">
    <source>
        <dbReference type="EMBL" id="SHE73045.1"/>
    </source>
</evidence>
<keyword evidence="3" id="KW-0238">DNA-binding</keyword>
<gene>
    <name evidence="3" type="ORF">SAMN02745190_01003</name>
</gene>
<proteinExistence type="predicted"/>
<dbReference type="GO" id="GO:0003677">
    <property type="term" value="F:DNA binding"/>
    <property type="evidence" value="ECO:0007669"/>
    <property type="project" value="UniProtKB-KW"/>
</dbReference>
<dbReference type="PANTHER" id="PTHR34580:SF1">
    <property type="entry name" value="PROTEIN PAFC"/>
    <property type="match status" value="1"/>
</dbReference>
<dbReference type="Pfam" id="PF25583">
    <property type="entry name" value="WCX"/>
    <property type="match status" value="1"/>
</dbReference>
<name>A0A1M4VVW8_9FIRM</name>